<evidence type="ECO:0000313" key="3">
    <source>
        <dbReference type="EMBL" id="MPL71237.1"/>
    </source>
</evidence>
<feature type="transmembrane region" description="Helical" evidence="1">
    <location>
        <begin position="183"/>
        <end position="203"/>
    </location>
</feature>
<dbReference type="AlphaFoldDB" id="A0A644TXR4"/>
<organism evidence="3">
    <name type="scientific">bioreactor metagenome</name>
    <dbReference type="NCBI Taxonomy" id="1076179"/>
    <lineage>
        <taxon>unclassified sequences</taxon>
        <taxon>metagenomes</taxon>
        <taxon>ecological metagenomes</taxon>
    </lineage>
</organism>
<keyword evidence="1" id="KW-0812">Transmembrane</keyword>
<evidence type="ECO:0000259" key="2">
    <source>
        <dbReference type="Pfam" id="PF01757"/>
    </source>
</evidence>
<feature type="transmembrane region" description="Helical" evidence="1">
    <location>
        <begin position="97"/>
        <end position="123"/>
    </location>
</feature>
<keyword evidence="1" id="KW-0472">Membrane</keyword>
<dbReference type="InterPro" id="IPR052734">
    <property type="entry name" value="Nod_factor_acetyltransferase"/>
</dbReference>
<name>A0A644TXR4_9ZZZZ</name>
<sequence>MLSNLKKFLVLNSVSSATSSSLGNFNDKVKKVRLLKYDNLRGLGILLVVLFHLMNPFSSVPFYGAIAKSSMIIIMPVIFFVSGYFSKVDENTEIKAFKGIFIPYIFFCTLWIIFTVIVLGSNIPKMPYIVPARGLWYLLTLFLMRLFLPIFVRIKHFFWIMIAGSLLIGLVTFGSNIFAFTKFIYYLPLFMLGYYFKNSDYYLNTINPKLKGLFLKIKDFFVNYKLITFGILALLLISLTFVFRTYPSGFFSFELSYSQLDLGNKIGMLMRLLVLLASLFAVILMNYLMTDKETFLTKIGKNSLAVYVLHFYFTRILDIYFIHSDLGSFLLDNPYLAGVYIVITALIITYVLSRDFITNILNKIFDIISKIFIKPAPN</sequence>
<dbReference type="GO" id="GO:0016747">
    <property type="term" value="F:acyltransferase activity, transferring groups other than amino-acyl groups"/>
    <property type="evidence" value="ECO:0007669"/>
    <property type="project" value="InterPro"/>
</dbReference>
<keyword evidence="1" id="KW-1133">Transmembrane helix</keyword>
<dbReference type="Pfam" id="PF01757">
    <property type="entry name" value="Acyl_transf_3"/>
    <property type="match status" value="1"/>
</dbReference>
<gene>
    <name evidence="3" type="ORF">SDC9_17011</name>
</gene>
<feature type="domain" description="Acyltransferase 3" evidence="2">
    <location>
        <begin position="37"/>
        <end position="351"/>
    </location>
</feature>
<accession>A0A644TXR4</accession>
<proteinExistence type="predicted"/>
<comment type="caution">
    <text evidence="3">The sequence shown here is derived from an EMBL/GenBank/DDBJ whole genome shotgun (WGS) entry which is preliminary data.</text>
</comment>
<dbReference type="PANTHER" id="PTHR37312">
    <property type="entry name" value="MEMBRANE-BOUND ACYLTRANSFERASE YKRP-RELATED"/>
    <property type="match status" value="1"/>
</dbReference>
<evidence type="ECO:0000256" key="1">
    <source>
        <dbReference type="SAM" id="Phobius"/>
    </source>
</evidence>
<dbReference type="InterPro" id="IPR002656">
    <property type="entry name" value="Acyl_transf_3_dom"/>
</dbReference>
<dbReference type="EMBL" id="VSSQ01000058">
    <property type="protein sequence ID" value="MPL71237.1"/>
    <property type="molecule type" value="Genomic_DNA"/>
</dbReference>
<feature type="transmembrane region" description="Helical" evidence="1">
    <location>
        <begin position="266"/>
        <end position="288"/>
    </location>
</feature>
<protein>
    <recommendedName>
        <fullName evidence="2">Acyltransferase 3 domain-containing protein</fullName>
    </recommendedName>
</protein>
<feature type="transmembrane region" description="Helical" evidence="1">
    <location>
        <begin position="335"/>
        <end position="353"/>
    </location>
</feature>
<feature type="transmembrane region" description="Helical" evidence="1">
    <location>
        <begin position="63"/>
        <end position="85"/>
    </location>
</feature>
<reference evidence="3" key="1">
    <citation type="submission" date="2019-08" db="EMBL/GenBank/DDBJ databases">
        <authorList>
            <person name="Kucharzyk K."/>
            <person name="Murdoch R.W."/>
            <person name="Higgins S."/>
            <person name="Loffler F."/>
        </authorList>
    </citation>
    <scope>NUCLEOTIDE SEQUENCE</scope>
</reference>
<feature type="transmembrane region" description="Helical" evidence="1">
    <location>
        <begin position="224"/>
        <end position="246"/>
    </location>
</feature>
<feature type="transmembrane region" description="Helical" evidence="1">
    <location>
        <begin position="135"/>
        <end position="152"/>
    </location>
</feature>
<dbReference type="PANTHER" id="PTHR37312:SF1">
    <property type="entry name" value="MEMBRANE-BOUND ACYLTRANSFERASE YKRP-RELATED"/>
    <property type="match status" value="1"/>
</dbReference>
<feature type="transmembrane region" description="Helical" evidence="1">
    <location>
        <begin position="157"/>
        <end position="177"/>
    </location>
</feature>
<feature type="transmembrane region" description="Helical" evidence="1">
    <location>
        <begin position="304"/>
        <end position="323"/>
    </location>
</feature>
<feature type="transmembrane region" description="Helical" evidence="1">
    <location>
        <begin position="40"/>
        <end position="57"/>
    </location>
</feature>